<reference evidence="2 3" key="1">
    <citation type="submission" date="2019-07" db="EMBL/GenBank/DDBJ databases">
        <authorList>
            <person name="Park Y.J."/>
            <person name="Jeong S.E."/>
            <person name="Jung H.S."/>
        </authorList>
    </citation>
    <scope>NUCLEOTIDE SEQUENCE [LARGE SCALE GENOMIC DNA]</scope>
    <source>
        <strain evidence="3">P16(2019)</strain>
    </source>
</reference>
<feature type="transmembrane region" description="Helical" evidence="1">
    <location>
        <begin position="269"/>
        <end position="291"/>
    </location>
</feature>
<feature type="transmembrane region" description="Helical" evidence="1">
    <location>
        <begin position="337"/>
        <end position="356"/>
    </location>
</feature>
<feature type="transmembrane region" description="Helical" evidence="1">
    <location>
        <begin position="20"/>
        <end position="37"/>
    </location>
</feature>
<name>A0A553ZW52_9BACI</name>
<accession>A0A553ZW52</accession>
<keyword evidence="1" id="KW-0472">Membrane</keyword>
<dbReference type="InterPro" id="IPR036259">
    <property type="entry name" value="MFS_trans_sf"/>
</dbReference>
<feature type="transmembrane region" description="Helical" evidence="1">
    <location>
        <begin position="223"/>
        <end position="249"/>
    </location>
</feature>
<keyword evidence="3" id="KW-1185">Reference proteome</keyword>
<dbReference type="RefSeq" id="WP_143849735.1">
    <property type="nucleotide sequence ID" value="NZ_VLXZ01000010.1"/>
</dbReference>
<organism evidence="2 3">
    <name type="scientific">Alkalicoccobacillus porphyridii</name>
    <dbReference type="NCBI Taxonomy" id="2597270"/>
    <lineage>
        <taxon>Bacteria</taxon>
        <taxon>Bacillati</taxon>
        <taxon>Bacillota</taxon>
        <taxon>Bacilli</taxon>
        <taxon>Bacillales</taxon>
        <taxon>Bacillaceae</taxon>
        <taxon>Alkalicoccobacillus</taxon>
    </lineage>
</organism>
<feature type="transmembrane region" description="Helical" evidence="1">
    <location>
        <begin position="168"/>
        <end position="193"/>
    </location>
</feature>
<dbReference type="Proteomes" id="UP000318521">
    <property type="component" value="Unassembled WGS sequence"/>
</dbReference>
<proteinExistence type="predicted"/>
<evidence type="ECO:0008006" key="4">
    <source>
        <dbReference type="Google" id="ProtNLM"/>
    </source>
</evidence>
<dbReference type="EMBL" id="VLXZ01000010">
    <property type="protein sequence ID" value="TSB45546.1"/>
    <property type="molecule type" value="Genomic_DNA"/>
</dbReference>
<protein>
    <recommendedName>
        <fullName evidence="4">ABC transporter permease</fullName>
    </recommendedName>
</protein>
<evidence type="ECO:0000313" key="2">
    <source>
        <dbReference type="EMBL" id="TSB45546.1"/>
    </source>
</evidence>
<evidence type="ECO:0000256" key="1">
    <source>
        <dbReference type="SAM" id="Phobius"/>
    </source>
</evidence>
<evidence type="ECO:0000313" key="3">
    <source>
        <dbReference type="Proteomes" id="UP000318521"/>
    </source>
</evidence>
<dbReference type="OrthoDB" id="2452145at2"/>
<gene>
    <name evidence="2" type="ORF">FN960_15360</name>
</gene>
<keyword evidence="1" id="KW-1133">Transmembrane helix</keyword>
<comment type="caution">
    <text evidence="2">The sequence shown here is derived from an EMBL/GenBank/DDBJ whole genome shotgun (WGS) entry which is preliminary data.</text>
</comment>
<dbReference type="SUPFAM" id="SSF103473">
    <property type="entry name" value="MFS general substrate transporter"/>
    <property type="match status" value="1"/>
</dbReference>
<sequence>MGGAISLFLLEFKKMIRSKTFTYLLILTLILVCALFARNSMQQHTIPSNKIHEFYELYSEVIEQNELNEAALLEDDSNSSGRNYQGYHFPGIRLIRTLSYYIQAVDHLDYQESLLSENDIYSAAIEYLDYDGQLNVKHEDLLNELVMNLELNRLNLVKELPNQSVQPALFTLSVTTLLSKYGLLIVLLFSIAYTVNKKKRNNGVSILSTLPISFRRLTTVQMLSFFSVGMMLVIVIWGIAIGLPFLFVTQDTSSFSYPLLTPEHDFINIGSYLPFVAMFQITVIVFTSSLYTLTANITTKKAWALIISLFLSFILLMVYEYLPPLLPNQSFMATPHSYMYGSVILLVLSAIFIYFLTSDQQRRDQ</sequence>
<dbReference type="AlphaFoldDB" id="A0A553ZW52"/>
<feature type="transmembrane region" description="Helical" evidence="1">
    <location>
        <begin position="303"/>
        <end position="322"/>
    </location>
</feature>
<keyword evidence="1" id="KW-0812">Transmembrane</keyword>